<dbReference type="GeneID" id="31015655"/>
<evidence type="ECO:0000259" key="5">
    <source>
        <dbReference type="PROSITE" id="PS00624"/>
    </source>
</evidence>
<accession>A0A1J9RIA0</accession>
<keyword evidence="3" id="KW-0274">FAD</keyword>
<dbReference type="Gene3D" id="3.50.50.60">
    <property type="entry name" value="FAD/NAD(P)-binding domain"/>
    <property type="match status" value="1"/>
</dbReference>
<feature type="binding site" evidence="3">
    <location>
        <position position="265"/>
    </location>
    <ligand>
        <name>FAD</name>
        <dbReference type="ChEBI" id="CHEBI:57692"/>
    </ligand>
</feature>
<gene>
    <name evidence="6" type="ORF">BKCO1_3900081</name>
</gene>
<dbReference type="Pfam" id="PF05199">
    <property type="entry name" value="GMC_oxred_C"/>
    <property type="match status" value="1"/>
</dbReference>
<reference evidence="6 7" key="1">
    <citation type="submission" date="2016-10" db="EMBL/GenBank/DDBJ databases">
        <title>Proteomics and genomics reveal pathogen-plant mechanisms compatible with a hemibiotrophic lifestyle of Diplodia corticola.</title>
        <authorList>
            <person name="Fernandes I."/>
            <person name="De Jonge R."/>
            <person name="Van De Peer Y."/>
            <person name="Devreese B."/>
            <person name="Alves A."/>
            <person name="Esteves A.C."/>
        </authorList>
    </citation>
    <scope>NUCLEOTIDE SEQUENCE [LARGE SCALE GENOMIC DNA]</scope>
    <source>
        <strain evidence="6 7">CBS 112549</strain>
    </source>
</reference>
<dbReference type="RefSeq" id="XP_020128543.1">
    <property type="nucleotide sequence ID" value="XM_020275394.1"/>
</dbReference>
<feature type="active site" description="Proton acceptor" evidence="2">
    <location>
        <position position="598"/>
    </location>
</feature>
<dbReference type="PANTHER" id="PTHR11552">
    <property type="entry name" value="GLUCOSE-METHANOL-CHOLINE GMC OXIDOREDUCTASE"/>
    <property type="match status" value="1"/>
</dbReference>
<evidence type="ECO:0000256" key="1">
    <source>
        <dbReference type="ARBA" id="ARBA00010790"/>
    </source>
</evidence>
<name>A0A1J9RIA0_9PEZI</name>
<evidence type="ECO:0000313" key="6">
    <source>
        <dbReference type="EMBL" id="OJD32283.1"/>
    </source>
</evidence>
<dbReference type="Pfam" id="PF00732">
    <property type="entry name" value="GMC_oxred_N"/>
    <property type="match status" value="1"/>
</dbReference>
<feature type="domain" description="Glucose-methanol-choline oxidoreductase N-terminal" evidence="5">
    <location>
        <begin position="303"/>
        <end position="317"/>
    </location>
</feature>
<keyword evidence="4" id="KW-0732">Signal</keyword>
<evidence type="ECO:0000256" key="4">
    <source>
        <dbReference type="SAM" id="SignalP"/>
    </source>
</evidence>
<dbReference type="EMBL" id="MNUE01000039">
    <property type="protein sequence ID" value="OJD32283.1"/>
    <property type="molecule type" value="Genomic_DNA"/>
</dbReference>
<dbReference type="OrthoDB" id="269227at2759"/>
<proteinExistence type="inferred from homology"/>
<feature type="signal peptide" evidence="4">
    <location>
        <begin position="1"/>
        <end position="28"/>
    </location>
</feature>
<dbReference type="GO" id="GO:0050660">
    <property type="term" value="F:flavin adenine dinucleotide binding"/>
    <property type="evidence" value="ECO:0007669"/>
    <property type="project" value="InterPro"/>
</dbReference>
<dbReference type="SUPFAM" id="SSF54373">
    <property type="entry name" value="FAD-linked reductases, C-terminal domain"/>
    <property type="match status" value="1"/>
</dbReference>
<dbReference type="GO" id="GO:0016614">
    <property type="term" value="F:oxidoreductase activity, acting on CH-OH group of donors"/>
    <property type="evidence" value="ECO:0007669"/>
    <property type="project" value="InterPro"/>
</dbReference>
<dbReference type="GO" id="GO:0044550">
    <property type="term" value="P:secondary metabolite biosynthetic process"/>
    <property type="evidence" value="ECO:0007669"/>
    <property type="project" value="TreeGrafter"/>
</dbReference>
<dbReference type="PANTHER" id="PTHR11552:SF115">
    <property type="entry name" value="DEHYDROGENASE XPTC-RELATED"/>
    <property type="match status" value="1"/>
</dbReference>
<evidence type="ECO:0000256" key="2">
    <source>
        <dbReference type="PIRSR" id="PIRSR000137-1"/>
    </source>
</evidence>
<feature type="chain" id="PRO_5013244592" evidence="4">
    <location>
        <begin position="29"/>
        <end position="618"/>
    </location>
</feature>
<comment type="similarity">
    <text evidence="1">Belongs to the GMC oxidoreductase family.</text>
</comment>
<comment type="cofactor">
    <cofactor evidence="3">
        <name>FAD</name>
        <dbReference type="ChEBI" id="CHEBI:57692"/>
    </cofactor>
</comment>
<feature type="active site" description="Proton donor" evidence="2">
    <location>
        <position position="555"/>
    </location>
</feature>
<dbReference type="STRING" id="236234.A0A1J9RIA0"/>
<evidence type="ECO:0000256" key="3">
    <source>
        <dbReference type="PIRSR" id="PIRSR000137-2"/>
    </source>
</evidence>
<dbReference type="AlphaFoldDB" id="A0A1J9RIA0"/>
<sequence length="618" mass="64589">MVHSLSLPIHSFWGKIVTVAGVASVAVAAPVTGSVDGKTYDYIIVGGGLSGLVVANRLSEKSSASVLVIEYGPVDRSNKTTVPYLGTSTNAAGMFNITSAPEPFLGNSTFAVMAGSIAGGGSSVNGMVCGRASAADYDSWEQLGNEGWGWDGLLPYFKKGTTLGAPSADEAKELGYTWDPSYYGKGPLQVGYPDFQYPDMYTFFSGFEELGVTFQKEQGAGNNTGLVWSPSALDTKTMTRSSSLTAYYDTASSRKNLNLLSEHQVTQVILSSDLTAEGVKVTNRADGSVSTIYAKKEVILAAGAIHTPQLLQLSGIGPKAVLKAAGVKVKLDLAAVGSNFQDHPVAYSMWSLNQTFPNAGSLASNATYNEESLQAYLVNKSGPYTRAQGNSVAFLPLHTVTDAGSTLVADLKAQVPTEHLPSIYTDSALQKGFKAQRDILAAQLLAGSVAAIEFPFSGAGFVPNAVQKPLSRGTVYLNASDPTGEPVVSHQAFANPFDRAQVFAGFQFTRKFFASDAVSSAMTPAEAAPGAAVDTEDAFFAAMTAAGLMSPTFAHASGSCPMMPRKSGGCVGADLLVYGAKKLSVVDASIMPIIPSNHLQASVYAVAEKAADLIKARA</sequence>
<feature type="binding site" evidence="3">
    <location>
        <begin position="125"/>
        <end position="128"/>
    </location>
    <ligand>
        <name>FAD</name>
        <dbReference type="ChEBI" id="CHEBI:57692"/>
    </ligand>
</feature>
<dbReference type="Proteomes" id="UP000183809">
    <property type="component" value="Unassembled WGS sequence"/>
</dbReference>
<keyword evidence="3" id="KW-0285">Flavoprotein</keyword>
<keyword evidence="7" id="KW-1185">Reference proteome</keyword>
<dbReference type="InterPro" id="IPR012132">
    <property type="entry name" value="GMC_OxRdtase"/>
</dbReference>
<protein>
    <submittedName>
        <fullName evidence="6">Choline dehydrogenase</fullName>
    </submittedName>
</protein>
<dbReference type="SUPFAM" id="SSF51905">
    <property type="entry name" value="FAD/NAD(P)-binding domain"/>
    <property type="match status" value="1"/>
</dbReference>
<evidence type="ECO:0000313" key="7">
    <source>
        <dbReference type="Proteomes" id="UP000183809"/>
    </source>
</evidence>
<dbReference type="PROSITE" id="PS00624">
    <property type="entry name" value="GMC_OXRED_2"/>
    <property type="match status" value="1"/>
</dbReference>
<dbReference type="Gene3D" id="3.30.560.10">
    <property type="entry name" value="Glucose Oxidase, domain 3"/>
    <property type="match status" value="1"/>
</dbReference>
<dbReference type="PIRSF" id="PIRSF000137">
    <property type="entry name" value="Alcohol_oxidase"/>
    <property type="match status" value="1"/>
</dbReference>
<dbReference type="InterPro" id="IPR007867">
    <property type="entry name" value="GMC_OxRtase_C"/>
</dbReference>
<organism evidence="6 7">
    <name type="scientific">Diplodia corticola</name>
    <dbReference type="NCBI Taxonomy" id="236234"/>
    <lineage>
        <taxon>Eukaryota</taxon>
        <taxon>Fungi</taxon>
        <taxon>Dikarya</taxon>
        <taxon>Ascomycota</taxon>
        <taxon>Pezizomycotina</taxon>
        <taxon>Dothideomycetes</taxon>
        <taxon>Dothideomycetes incertae sedis</taxon>
        <taxon>Botryosphaeriales</taxon>
        <taxon>Botryosphaeriaceae</taxon>
        <taxon>Diplodia</taxon>
    </lineage>
</organism>
<comment type="caution">
    <text evidence="6">The sequence shown here is derived from an EMBL/GenBank/DDBJ whole genome shotgun (WGS) entry which is preliminary data.</text>
</comment>
<dbReference type="InterPro" id="IPR036188">
    <property type="entry name" value="FAD/NAD-bd_sf"/>
</dbReference>
<dbReference type="InterPro" id="IPR000172">
    <property type="entry name" value="GMC_OxRdtase_N"/>
</dbReference>